<feature type="domain" description="Phosphorylase b kinase regulatory subunit alpha/beta C-terminal" evidence="7">
    <location>
        <begin position="852"/>
        <end position="1087"/>
    </location>
</feature>
<dbReference type="Pfam" id="PF00723">
    <property type="entry name" value="Glyco_hydro_15"/>
    <property type="match status" value="1"/>
</dbReference>
<dbReference type="GO" id="GO:0016787">
    <property type="term" value="F:hydrolase activity"/>
    <property type="evidence" value="ECO:0007669"/>
    <property type="project" value="UniProtKB-KW"/>
</dbReference>
<dbReference type="EMBL" id="JAZAQF010000001">
    <property type="protein sequence ID" value="MFG3816081.1"/>
    <property type="molecule type" value="Genomic_DNA"/>
</dbReference>
<evidence type="ECO:0000256" key="4">
    <source>
        <dbReference type="ARBA" id="ARBA00022860"/>
    </source>
</evidence>
<keyword evidence="3" id="KW-0321">Glycogen metabolism</keyword>
<evidence type="ECO:0000256" key="1">
    <source>
        <dbReference type="ARBA" id="ARBA00005131"/>
    </source>
</evidence>
<dbReference type="Gene3D" id="1.50.10.10">
    <property type="match status" value="1"/>
</dbReference>
<comment type="caution">
    <text evidence="8">The sequence shown here is derived from an EMBL/GenBank/DDBJ whole genome shotgun (WGS) entry which is preliminary data.</text>
</comment>
<evidence type="ECO:0000256" key="2">
    <source>
        <dbReference type="ARBA" id="ARBA00007128"/>
    </source>
</evidence>
<keyword evidence="5" id="KW-0119">Carbohydrate metabolism</keyword>
<proteinExistence type="inferred from homology"/>
<comment type="pathway">
    <text evidence="1">Glycan biosynthesis; glycogen metabolism.</text>
</comment>
<keyword evidence="4" id="KW-0112">Calmodulin-binding</keyword>
<dbReference type="SUPFAM" id="SSF48208">
    <property type="entry name" value="Six-hairpin glycosidases"/>
    <property type="match status" value="1"/>
</dbReference>
<dbReference type="InterPro" id="IPR008928">
    <property type="entry name" value="6-hairpin_glycosidase_sf"/>
</dbReference>
<dbReference type="Pfam" id="PF19292">
    <property type="entry name" value="KPBB_C"/>
    <property type="match status" value="1"/>
</dbReference>
<protein>
    <submittedName>
        <fullName evidence="8">Glycoside hydrolase family 15 protein</fullName>
    </submittedName>
</protein>
<reference evidence="9" key="1">
    <citation type="journal article" date="2024" name="Algal Res.">
        <title>Biochemical, toxicological and genomic investigation of a high-biomass producing Limnothrix strain isolated from Italian shallow drinking water reservoir.</title>
        <authorList>
            <person name="Simonazzi M."/>
            <person name="Shishido T.K."/>
            <person name="Delbaje E."/>
            <person name="Wahlsten M."/>
            <person name="Fewer D.P."/>
            <person name="Sivonen K."/>
            <person name="Pezzolesi L."/>
            <person name="Pistocchi R."/>
        </authorList>
    </citation>
    <scope>NUCLEOTIDE SEQUENCE [LARGE SCALE GENOMIC DNA]</scope>
    <source>
        <strain evidence="9">LRLZ20PSL1</strain>
    </source>
</reference>
<keyword evidence="9" id="KW-1185">Reference proteome</keyword>
<sequence>MTASQSRRDRLEYFDRLISQVILNRQHPISGLMPASTAVNIHGDYTDAWVRDNVYSILAAWGLALAYRKAGLEAGRGYEIQQSVVKLMRGLLSSMMRQAHKVERFKHTQDPLDALHAKYDTSTGNTVVADDGWGHLQIDATSVFLLILAQMTASGLEVIYTTDEVNFVQNLVYYIGRAYRTADYGIWERGNKINHGNPELNASSIGMAKAALEALNGFDLFGARGSQLSVLHVLEDEIARSRATLESLLPRESASKEVDGALLSIIGFPAFAVDDANLVDRTRRQIVEKLEGRYGCKRFLRDGHQTVLEDTSRLHYEPYELKRFEHIECEWPLFWTYLLLDALFRGDRDRALDYHHRLQEVAVEREGFALLPEVYYVPEEAIAAEQANPGSQTRLPNDNVPLVWAQSLWLLGQLVLEELIDVADLDPLGRRSRPGAVREPLVQMVLLAEDAALQHQLAIYGIETQTPDQVAPIEVRPARDLSAAYAQIGRNEALGLTGRPLRRLRTLTTSRIFSICGKTMVFLPSFLDQEQFYSGADPEFLTSQIRSELAYIARQWRQLGRPTMTLLLTREMLGSTEADLDTRSPLLSLIADFKSGKCNNVPIRLGRLQSFVLTAGSERIDFLHGYEFEQSVANGTPLPLSQYLAFSAADTKPLSSRQEFQLESETNPKSLLTRLRATVNLYEQIELIQDLWRLVGPDFETGFAGDDRAVPLNLLVEEIYNRALQGYSVVESDGIARHRPYWAIVRRAAGLLNKADINLSDAVTDLLVRQKFIAVGRAYSEGSLIDRPMPHDEIVAKIDEFCGEDIRDRVLSQEILVALGVLIKSNPALFKGFLTLRTSYFLLLLVSELGREMLVTPDEAYEQLMELSPYEVQLRLRHVLEGYQGATLALQQQESLHLRATGRAIEWTIVPQREEGLPPAGSWARQRELDGALNRVPKDFYPQVWNLLGHCKGLVIGDKLERRNRLDSALVLAEMTPGEKNFALQVEHLLNKIGAPLYRQICMEALAELAALTDRNPELQIDDYLVLDVLVGHAVRLAWLDRHPEDEPIYNERKGQAWQQFYETSPYNCATFMVKAFQFLIEMAEQSARDRAEQAIDESLEPVG</sequence>
<dbReference type="Proteomes" id="UP001604335">
    <property type="component" value="Unassembled WGS sequence"/>
</dbReference>
<dbReference type="InterPro" id="IPR011613">
    <property type="entry name" value="GH15-like"/>
</dbReference>
<dbReference type="InterPro" id="IPR012341">
    <property type="entry name" value="6hp_glycosidase-like_sf"/>
</dbReference>
<evidence type="ECO:0000256" key="5">
    <source>
        <dbReference type="ARBA" id="ARBA00023277"/>
    </source>
</evidence>
<accession>A0ABW7C4W6</accession>
<feature type="domain" description="GH15-like" evidence="6">
    <location>
        <begin position="10"/>
        <end position="839"/>
    </location>
</feature>
<evidence type="ECO:0000259" key="6">
    <source>
        <dbReference type="Pfam" id="PF00723"/>
    </source>
</evidence>
<dbReference type="PANTHER" id="PTHR10749">
    <property type="entry name" value="PHOSPHORYLASE B KINASE REGULATORY SUBUNIT"/>
    <property type="match status" value="1"/>
</dbReference>
<name>A0ABW7C4W6_9CYAN</name>
<dbReference type="InterPro" id="IPR008734">
    <property type="entry name" value="PHK_A/B_su"/>
</dbReference>
<dbReference type="InterPro" id="IPR045583">
    <property type="entry name" value="KPBA/B_C"/>
</dbReference>
<keyword evidence="8" id="KW-0378">Hydrolase</keyword>
<dbReference type="PANTHER" id="PTHR10749:SF8">
    <property type="entry name" value="PHOSPHORYLASE B KINASE REGULATORY SUBUNIT BETA"/>
    <property type="match status" value="1"/>
</dbReference>
<gene>
    <name evidence="8" type="ORF">VPK24_00405</name>
</gene>
<evidence type="ECO:0000313" key="8">
    <source>
        <dbReference type="EMBL" id="MFG3816081.1"/>
    </source>
</evidence>
<evidence type="ECO:0000259" key="7">
    <source>
        <dbReference type="Pfam" id="PF19292"/>
    </source>
</evidence>
<dbReference type="RefSeq" id="WP_393009721.1">
    <property type="nucleotide sequence ID" value="NZ_JAZAQF010000001.1"/>
</dbReference>
<evidence type="ECO:0000256" key="3">
    <source>
        <dbReference type="ARBA" id="ARBA00022600"/>
    </source>
</evidence>
<evidence type="ECO:0000313" key="9">
    <source>
        <dbReference type="Proteomes" id="UP001604335"/>
    </source>
</evidence>
<organism evidence="8 9">
    <name type="scientific">Limnothrix redekei LRLZ20PSL1</name>
    <dbReference type="NCBI Taxonomy" id="3112953"/>
    <lineage>
        <taxon>Bacteria</taxon>
        <taxon>Bacillati</taxon>
        <taxon>Cyanobacteriota</taxon>
        <taxon>Cyanophyceae</taxon>
        <taxon>Pseudanabaenales</taxon>
        <taxon>Pseudanabaenaceae</taxon>
        <taxon>Limnothrix</taxon>
    </lineage>
</organism>
<comment type="similarity">
    <text evidence="2">Belongs to the phosphorylase b kinase regulatory chain family.</text>
</comment>